<dbReference type="Pfam" id="PF04454">
    <property type="entry name" value="Linocin_M18"/>
    <property type="match status" value="2"/>
</dbReference>
<dbReference type="Gene3D" id="3.30.2400.30">
    <property type="match status" value="1"/>
</dbReference>
<feature type="region of interest" description="Disordered" evidence="1">
    <location>
        <begin position="1"/>
        <end position="61"/>
    </location>
</feature>
<gene>
    <name evidence="2" type="ORF">P8935_05070</name>
</gene>
<protein>
    <submittedName>
        <fullName evidence="2">Encapsulin</fullName>
    </submittedName>
</protein>
<dbReference type="InterPro" id="IPR007544">
    <property type="entry name" value="ENCAP"/>
</dbReference>
<evidence type="ECO:0000256" key="1">
    <source>
        <dbReference type="SAM" id="MobiDB-lite"/>
    </source>
</evidence>
<accession>A0AAU7DLL6</accession>
<feature type="compositionally biased region" description="Low complexity" evidence="1">
    <location>
        <begin position="17"/>
        <end position="41"/>
    </location>
</feature>
<sequence length="370" mass="38703">MASVALPPTGGTPPTTPAGTSPGAAPTHPSGSSSQQQAATGGDDGNKSLHQKGRGKIPWSKEVWDRIDQAVEMEAKRTRIGARFLPKKAVPPKTTSVPTDAYSLNAVAGGTPILTVDEGATTRLNEYYVEFELTPQQVDQEEGDFKQLGHSTAVTLATKAANTLAQAEDLIIFQGQNAITGSALFTNNLVLTLAGNQPADTGLLDFPSGAKAPAGAPAVTVIPVPPLGPPVPGVIYGPNTFEAVAQAYSALQAVGHYGPYALVLETIPYADTYAPLPATLTLTADRIKPLVTSGFFGTGTLPPNPPPAPVAPYFGVMVSLGGNTMDLVCGLEPIVAFMQEDTNGNFRFRVLERFALRIKDLTSIVVLQFN</sequence>
<dbReference type="RefSeq" id="WP_348263909.1">
    <property type="nucleotide sequence ID" value="NZ_CP121196.1"/>
</dbReference>
<evidence type="ECO:0000313" key="2">
    <source>
        <dbReference type="EMBL" id="XBH18683.1"/>
    </source>
</evidence>
<organism evidence="2">
    <name type="scientific">Telmatobacter sp. DSM 110680</name>
    <dbReference type="NCBI Taxonomy" id="3036704"/>
    <lineage>
        <taxon>Bacteria</taxon>
        <taxon>Pseudomonadati</taxon>
        <taxon>Acidobacteriota</taxon>
        <taxon>Terriglobia</taxon>
        <taxon>Terriglobales</taxon>
        <taxon>Acidobacteriaceae</taxon>
        <taxon>Telmatobacter</taxon>
    </lineage>
</organism>
<dbReference type="EMBL" id="CP121196">
    <property type="protein sequence ID" value="XBH18683.1"/>
    <property type="molecule type" value="Genomic_DNA"/>
</dbReference>
<name>A0AAU7DLL6_9BACT</name>
<dbReference type="AlphaFoldDB" id="A0AAU7DLL6"/>
<proteinExistence type="predicted"/>
<dbReference type="Gene3D" id="3.30.2320.10">
    <property type="entry name" value="hypothetical protein PF0899 domain"/>
    <property type="match status" value="1"/>
</dbReference>
<reference evidence="2" key="1">
    <citation type="submission" date="2023-03" db="EMBL/GenBank/DDBJ databases">
        <title>Edaphobacter sp.</title>
        <authorList>
            <person name="Huber K.J."/>
            <person name="Papendorf J."/>
            <person name="Pilke C."/>
            <person name="Bunk B."/>
            <person name="Sproeer C."/>
            <person name="Pester M."/>
        </authorList>
    </citation>
    <scope>NUCLEOTIDE SEQUENCE</scope>
    <source>
        <strain evidence="2">DSM 110680</strain>
    </source>
</reference>